<evidence type="ECO:0000313" key="14">
    <source>
        <dbReference type="Proteomes" id="UP000199361"/>
    </source>
</evidence>
<evidence type="ECO:0000256" key="7">
    <source>
        <dbReference type="ARBA" id="ARBA00022777"/>
    </source>
</evidence>
<dbReference type="EC" id="2.7.13.3" evidence="3"/>
<dbReference type="SMART" id="SM00304">
    <property type="entry name" value="HAMP"/>
    <property type="match status" value="1"/>
</dbReference>
<evidence type="ECO:0000256" key="1">
    <source>
        <dbReference type="ARBA" id="ARBA00000085"/>
    </source>
</evidence>
<evidence type="ECO:0000256" key="3">
    <source>
        <dbReference type="ARBA" id="ARBA00012438"/>
    </source>
</evidence>
<dbReference type="PANTHER" id="PTHR24421">
    <property type="entry name" value="NITRATE/NITRITE SENSOR PROTEIN NARX-RELATED"/>
    <property type="match status" value="1"/>
</dbReference>
<evidence type="ECO:0000313" key="13">
    <source>
        <dbReference type="EMBL" id="SEU41671.1"/>
    </source>
</evidence>
<dbReference type="GO" id="GO:0016020">
    <property type="term" value="C:membrane"/>
    <property type="evidence" value="ECO:0007669"/>
    <property type="project" value="UniProtKB-SubCell"/>
</dbReference>
<proteinExistence type="predicted"/>
<accession>A0A1I0LLK1</accession>
<evidence type="ECO:0000256" key="8">
    <source>
        <dbReference type="ARBA" id="ARBA00022989"/>
    </source>
</evidence>
<evidence type="ECO:0000256" key="5">
    <source>
        <dbReference type="ARBA" id="ARBA00022679"/>
    </source>
</evidence>
<feature type="domain" description="HAMP" evidence="12">
    <location>
        <begin position="240"/>
        <end position="292"/>
    </location>
</feature>
<evidence type="ECO:0000256" key="9">
    <source>
        <dbReference type="ARBA" id="ARBA00023012"/>
    </source>
</evidence>
<dbReference type="GO" id="GO:0000155">
    <property type="term" value="F:phosphorelay sensor kinase activity"/>
    <property type="evidence" value="ECO:0007669"/>
    <property type="project" value="InterPro"/>
</dbReference>
<keyword evidence="4" id="KW-0597">Phosphoprotein</keyword>
<dbReference type="InterPro" id="IPR050482">
    <property type="entry name" value="Sensor_HK_TwoCompSys"/>
</dbReference>
<dbReference type="Pfam" id="PF07730">
    <property type="entry name" value="HisKA_3"/>
    <property type="match status" value="1"/>
</dbReference>
<keyword evidence="14" id="KW-1185">Reference proteome</keyword>
<comment type="subcellular location">
    <subcellularLocation>
        <location evidence="2">Membrane</location>
    </subcellularLocation>
</comment>
<organism evidence="13 14">
    <name type="scientific">Nonomuraea wenchangensis</name>
    <dbReference type="NCBI Taxonomy" id="568860"/>
    <lineage>
        <taxon>Bacteria</taxon>
        <taxon>Bacillati</taxon>
        <taxon>Actinomycetota</taxon>
        <taxon>Actinomycetes</taxon>
        <taxon>Streptosporangiales</taxon>
        <taxon>Streptosporangiaceae</taxon>
        <taxon>Nonomuraea</taxon>
    </lineage>
</organism>
<dbReference type="InterPro" id="IPR036890">
    <property type="entry name" value="HATPase_C_sf"/>
</dbReference>
<dbReference type="EMBL" id="FOHX01000019">
    <property type="protein sequence ID" value="SEU41671.1"/>
    <property type="molecule type" value="Genomic_DNA"/>
</dbReference>
<dbReference type="Pfam" id="PF02518">
    <property type="entry name" value="HATPase_c"/>
    <property type="match status" value="1"/>
</dbReference>
<keyword evidence="7 13" id="KW-0418">Kinase</keyword>
<dbReference type="STRING" id="568860.SAMN05421811_119103"/>
<dbReference type="GO" id="GO:0046983">
    <property type="term" value="F:protein dimerization activity"/>
    <property type="evidence" value="ECO:0007669"/>
    <property type="project" value="InterPro"/>
</dbReference>
<gene>
    <name evidence="13" type="ORF">SAMN05421811_119103</name>
</gene>
<dbReference type="SMART" id="SM00387">
    <property type="entry name" value="HATPase_c"/>
    <property type="match status" value="1"/>
</dbReference>
<keyword evidence="9" id="KW-0902">Two-component regulatory system</keyword>
<dbReference type="AlphaFoldDB" id="A0A1I0LLK1"/>
<keyword evidence="6 10" id="KW-0812">Transmembrane</keyword>
<dbReference type="Gene3D" id="1.20.5.1930">
    <property type="match status" value="1"/>
</dbReference>
<dbReference type="PROSITE" id="PS50885">
    <property type="entry name" value="HAMP"/>
    <property type="match status" value="1"/>
</dbReference>
<dbReference type="InterPro" id="IPR011712">
    <property type="entry name" value="Sig_transdc_His_kin_sub3_dim/P"/>
</dbReference>
<dbReference type="PANTHER" id="PTHR24421:SF61">
    <property type="entry name" value="OXYGEN SENSOR HISTIDINE KINASE NREB"/>
    <property type="match status" value="1"/>
</dbReference>
<dbReference type="InterPro" id="IPR003594">
    <property type="entry name" value="HATPase_dom"/>
</dbReference>
<dbReference type="PROSITE" id="PS50109">
    <property type="entry name" value="HIS_KIN"/>
    <property type="match status" value="1"/>
</dbReference>
<feature type="domain" description="Histidine kinase" evidence="11">
    <location>
        <begin position="309"/>
        <end position="500"/>
    </location>
</feature>
<evidence type="ECO:0000256" key="6">
    <source>
        <dbReference type="ARBA" id="ARBA00022692"/>
    </source>
</evidence>
<evidence type="ECO:0000259" key="11">
    <source>
        <dbReference type="PROSITE" id="PS50109"/>
    </source>
</evidence>
<dbReference type="Proteomes" id="UP000199361">
    <property type="component" value="Unassembled WGS sequence"/>
</dbReference>
<dbReference type="Pfam" id="PF00672">
    <property type="entry name" value="HAMP"/>
    <property type="match status" value="1"/>
</dbReference>
<name>A0A1I0LLK1_9ACTN</name>
<reference evidence="13 14" key="1">
    <citation type="submission" date="2016-10" db="EMBL/GenBank/DDBJ databases">
        <authorList>
            <person name="de Groot N.N."/>
        </authorList>
    </citation>
    <scope>NUCLEOTIDE SEQUENCE [LARGE SCALE GENOMIC DNA]</scope>
    <source>
        <strain evidence="13 14">CGMCC 4.5598</strain>
    </source>
</reference>
<dbReference type="InterPro" id="IPR005467">
    <property type="entry name" value="His_kinase_dom"/>
</dbReference>
<feature type="transmembrane region" description="Helical" evidence="10">
    <location>
        <begin position="216"/>
        <end position="238"/>
    </location>
</feature>
<keyword evidence="8 10" id="KW-1133">Transmembrane helix</keyword>
<evidence type="ECO:0000256" key="2">
    <source>
        <dbReference type="ARBA" id="ARBA00004370"/>
    </source>
</evidence>
<comment type="catalytic activity">
    <reaction evidence="1">
        <text>ATP + protein L-histidine = ADP + protein N-phospho-L-histidine.</text>
        <dbReference type="EC" id="2.7.13.3"/>
    </reaction>
</comment>
<dbReference type="SUPFAM" id="SSF55874">
    <property type="entry name" value="ATPase domain of HSP90 chaperone/DNA topoisomerase II/histidine kinase"/>
    <property type="match status" value="1"/>
</dbReference>
<dbReference type="CDD" id="cd06225">
    <property type="entry name" value="HAMP"/>
    <property type="match status" value="1"/>
</dbReference>
<dbReference type="CDD" id="cd16917">
    <property type="entry name" value="HATPase_UhpB-NarQ-NarX-like"/>
    <property type="match status" value="1"/>
</dbReference>
<dbReference type="InterPro" id="IPR003660">
    <property type="entry name" value="HAMP_dom"/>
</dbReference>
<evidence type="ECO:0000259" key="12">
    <source>
        <dbReference type="PROSITE" id="PS50885"/>
    </source>
</evidence>
<evidence type="ECO:0000256" key="10">
    <source>
        <dbReference type="SAM" id="Phobius"/>
    </source>
</evidence>
<keyword evidence="5" id="KW-0808">Transferase</keyword>
<dbReference type="SUPFAM" id="SSF158472">
    <property type="entry name" value="HAMP domain-like"/>
    <property type="match status" value="1"/>
</dbReference>
<keyword evidence="10" id="KW-0472">Membrane</keyword>
<sequence length="509" mass="53102">MAASYVLVTTTAVFLVEAVIAATFLIPQANASDLAAVLREQASSDAQLIGLEVARLSPAAPVRTRLPVPDVPDVPDMPDVPDVPGDALRRAGADGRELLRAAVAAAGSRTLAGGARPHAEPGLAMLETVVDVNGVILAAGAPRIHPVGSELDVPLPPLGREDAGDGRTVTGRAVWHVSPVLRKEPAGPLGFEVIGYVHVQAPADAEVASVPDLTPMIVPTLLVLGLVLPVGLVFGLLSTRRLIGRLRRLAAVTTAVAAGDFRPRVAVSGSDEVSTLEQSFNVMTDRLGAAVESARLTARTEARQAERGRIARELHDSISQDLFSLSLLAAGMRRAAPEGLRGQAEAMERTSARAMREMQALLLELRPVALEDAGLVPALEELCRAYETRLGVRVEAVLEEVALEAAAEHAVLRLVQEALGNAVKHAAPSRVEVRLGRDADGAVTVSVSDDGSGFDPADVAGRHGMGLSLMRERVTELGGRLDVRSDANGTTVTATVTAAATAMGAVRRA</sequence>
<dbReference type="Gene3D" id="3.30.565.10">
    <property type="entry name" value="Histidine kinase-like ATPase, C-terminal domain"/>
    <property type="match status" value="1"/>
</dbReference>
<evidence type="ECO:0000256" key="4">
    <source>
        <dbReference type="ARBA" id="ARBA00022553"/>
    </source>
</evidence>
<dbReference type="Gene3D" id="1.10.8.500">
    <property type="entry name" value="HAMP domain in histidine kinase"/>
    <property type="match status" value="1"/>
</dbReference>
<protein>
    <recommendedName>
        <fullName evidence="3">histidine kinase</fullName>
        <ecNumber evidence="3">2.7.13.3</ecNumber>
    </recommendedName>
</protein>